<feature type="region of interest" description="Disordered" evidence="5">
    <location>
        <begin position="173"/>
        <end position="215"/>
    </location>
</feature>
<evidence type="ECO:0000256" key="4">
    <source>
        <dbReference type="ARBA" id="ARBA00023136"/>
    </source>
</evidence>
<evidence type="ECO:0000256" key="2">
    <source>
        <dbReference type="ARBA" id="ARBA00022692"/>
    </source>
</evidence>
<dbReference type="GO" id="GO:0005783">
    <property type="term" value="C:endoplasmic reticulum"/>
    <property type="evidence" value="ECO:0007669"/>
    <property type="project" value="TreeGrafter"/>
</dbReference>
<keyword evidence="2 6" id="KW-0812">Transmembrane</keyword>
<evidence type="ECO:0000256" key="6">
    <source>
        <dbReference type="SAM" id="Phobius"/>
    </source>
</evidence>
<dbReference type="GO" id="GO:0016020">
    <property type="term" value="C:membrane"/>
    <property type="evidence" value="ECO:0007669"/>
    <property type="project" value="UniProtKB-SubCell"/>
</dbReference>
<feature type="transmembrane region" description="Helical" evidence="6">
    <location>
        <begin position="328"/>
        <end position="354"/>
    </location>
</feature>
<protein>
    <submittedName>
        <fullName evidence="7">Auxin efflux carrier</fullName>
    </submittedName>
</protein>
<feature type="transmembrane region" description="Helical" evidence="6">
    <location>
        <begin position="408"/>
        <end position="429"/>
    </location>
</feature>
<evidence type="ECO:0000256" key="3">
    <source>
        <dbReference type="ARBA" id="ARBA00022989"/>
    </source>
</evidence>
<reference evidence="7" key="1">
    <citation type="journal article" date="2022" name="bioRxiv">
        <title>Deciphering the potential niche of two novel black yeast fungi from a biological soil crust based on their genomes, phenotypes, and melanin regulation.</title>
        <authorList>
            <consortium name="DOE Joint Genome Institute"/>
            <person name="Carr E.C."/>
            <person name="Barton Q."/>
            <person name="Grambo S."/>
            <person name="Sullivan M."/>
            <person name="Renfro C.M."/>
            <person name="Kuo A."/>
            <person name="Pangilinan J."/>
            <person name="Lipzen A."/>
            <person name="Keymanesh K."/>
            <person name="Savage E."/>
            <person name="Barry K."/>
            <person name="Grigoriev I.V."/>
            <person name="Riekhof W.R."/>
            <person name="Harris S.S."/>
        </authorList>
    </citation>
    <scope>NUCLEOTIDE SEQUENCE</scope>
    <source>
        <strain evidence="7">JF 03-4F</strain>
    </source>
</reference>
<accession>A0AAN6E1B7</accession>
<comment type="caution">
    <text evidence="7">The sequence shown here is derived from an EMBL/GenBank/DDBJ whole genome shotgun (WGS) entry which is preliminary data.</text>
</comment>
<name>A0AAN6E1B7_9EURO</name>
<dbReference type="GO" id="GO:0055085">
    <property type="term" value="P:transmembrane transport"/>
    <property type="evidence" value="ECO:0007669"/>
    <property type="project" value="InterPro"/>
</dbReference>
<organism evidence="7 8">
    <name type="scientific">Exophiala viscosa</name>
    <dbReference type="NCBI Taxonomy" id="2486360"/>
    <lineage>
        <taxon>Eukaryota</taxon>
        <taxon>Fungi</taxon>
        <taxon>Dikarya</taxon>
        <taxon>Ascomycota</taxon>
        <taxon>Pezizomycotina</taxon>
        <taxon>Eurotiomycetes</taxon>
        <taxon>Chaetothyriomycetidae</taxon>
        <taxon>Chaetothyriales</taxon>
        <taxon>Herpotrichiellaceae</taxon>
        <taxon>Exophiala</taxon>
    </lineage>
</organism>
<keyword evidence="8" id="KW-1185">Reference proteome</keyword>
<comment type="subcellular location">
    <subcellularLocation>
        <location evidence="1">Membrane</location>
        <topology evidence="1">Multi-pass membrane protein</topology>
    </subcellularLocation>
</comment>
<feature type="transmembrane region" description="Helical" evidence="6">
    <location>
        <begin position="72"/>
        <end position="94"/>
    </location>
</feature>
<evidence type="ECO:0000313" key="8">
    <source>
        <dbReference type="Proteomes" id="UP001203852"/>
    </source>
</evidence>
<dbReference type="PANTHER" id="PTHR31794">
    <property type="entry name" value="AUXIN EFFLUX TRANSPORTER FAMILY PROTEIN (EUROFUNG)"/>
    <property type="match status" value="1"/>
</dbReference>
<dbReference type="PANTHER" id="PTHR31794:SF4">
    <property type="entry name" value="AUXIN EFFLUX TRANSPORTER FAMILY PROTEIN (EUROFUNG)"/>
    <property type="match status" value="1"/>
</dbReference>
<dbReference type="InterPro" id="IPR004776">
    <property type="entry name" value="Mem_transp_PIN-like"/>
</dbReference>
<feature type="transmembrane region" description="Helical" evidence="6">
    <location>
        <begin position="12"/>
        <end position="31"/>
    </location>
</feature>
<feature type="transmembrane region" description="Helical" evidence="6">
    <location>
        <begin position="256"/>
        <end position="276"/>
    </location>
</feature>
<dbReference type="EMBL" id="MU404351">
    <property type="protein sequence ID" value="KAI1616081.1"/>
    <property type="molecule type" value="Genomic_DNA"/>
</dbReference>
<feature type="transmembrane region" description="Helical" evidence="6">
    <location>
        <begin position="366"/>
        <end position="387"/>
    </location>
</feature>
<evidence type="ECO:0000313" key="7">
    <source>
        <dbReference type="EMBL" id="KAI1616081.1"/>
    </source>
</evidence>
<keyword evidence="4 6" id="KW-0472">Membrane</keyword>
<gene>
    <name evidence="7" type="ORF">EDD36DRAFT_460976</name>
</gene>
<proteinExistence type="predicted"/>
<evidence type="ECO:0000256" key="1">
    <source>
        <dbReference type="ARBA" id="ARBA00004141"/>
    </source>
</evidence>
<feature type="compositionally biased region" description="Acidic residues" evidence="5">
    <location>
        <begin position="175"/>
        <end position="189"/>
    </location>
</feature>
<dbReference type="Pfam" id="PF03547">
    <property type="entry name" value="Mem_trans"/>
    <property type="match status" value="1"/>
</dbReference>
<keyword evidence="3 6" id="KW-1133">Transmembrane helix</keyword>
<evidence type="ECO:0000256" key="5">
    <source>
        <dbReference type="SAM" id="MobiDB-lite"/>
    </source>
</evidence>
<dbReference type="AlphaFoldDB" id="A0AAN6E1B7"/>
<dbReference type="Proteomes" id="UP001203852">
    <property type="component" value="Unassembled WGS sequence"/>
</dbReference>
<feature type="transmembrane region" description="Helical" evidence="6">
    <location>
        <begin position="296"/>
        <end position="316"/>
    </location>
</feature>
<sequence length="431" mass="46689">MVNGILQSFLGALQASISILLVIFYGVLANQYKLLDGAASKKIAKVCVHMFLPALLITKVGSELHADTGTRYVPILIWSLFFILVSVGIGLVAVRVFKLPAYVTPALAFNNTTSLPLLLIESLETTGILDKLLTDGDTVSKAISRAESYFLVCALVSNSLTFALGPRLLAADKEPEQEDQDDEESEAEQNGDANGDAEHGEDNDDEQTSLLPNRVRKNQDKFQARAFHLGKQLWDKIPQRAQGALSFMSDFANPPLIGAVIGAILGLVPPLHRVFFNDTEEGGFFKAWLTQSISKIGQLFVTLQVVVVGVSLSASLQKVKRGEDKTLPWGSTLFILGIRFIIWPVLSIAIIWLLATKTNLLLDDPILWFTMALMPTGPPAMILVAMAEVSGASEDEKMTISKILTFSYAASPVLALTVVGALYASQAAISK</sequence>